<feature type="region of interest" description="Disordered" evidence="1">
    <location>
        <begin position="67"/>
        <end position="89"/>
    </location>
</feature>
<reference evidence="3" key="1">
    <citation type="journal article" date="2014" name="Int. J. Syst. Evol. Microbiol.">
        <title>Complete genome sequence of Corynebacterium casei LMG S-19264T (=DSM 44701T), isolated from a smear-ripened cheese.</title>
        <authorList>
            <consortium name="US DOE Joint Genome Institute (JGI-PGF)"/>
            <person name="Walter F."/>
            <person name="Albersmeier A."/>
            <person name="Kalinowski J."/>
            <person name="Ruckert C."/>
        </authorList>
    </citation>
    <scope>NUCLEOTIDE SEQUENCE</scope>
    <source>
        <strain evidence="3">CGMCC 4.7308</strain>
    </source>
</reference>
<evidence type="ECO:0000313" key="3">
    <source>
        <dbReference type="EMBL" id="GGM09286.1"/>
    </source>
</evidence>
<keyword evidence="4" id="KW-1185">Reference proteome</keyword>
<evidence type="ECO:0000256" key="2">
    <source>
        <dbReference type="SAM" id="Phobius"/>
    </source>
</evidence>
<accession>A0A917T4R6</accession>
<sequence>MLQATDPPRPWRTARTLIAAFAAAVAVLLSVHWVALDDSAGDHRPVAAVVDLAVPTVDVQQAAAPPGGWIIGSDEGTAPGDGSSDPHRSALSRCLAVSADSRALSVPVGPVDLAHRRSDGVGYLRELSGRLWPAPWTGCLALVHVIQV</sequence>
<keyword evidence="2" id="KW-0812">Transmembrane</keyword>
<dbReference type="Proteomes" id="UP000655208">
    <property type="component" value="Unassembled WGS sequence"/>
</dbReference>
<comment type="caution">
    <text evidence="3">The sequence shown here is derived from an EMBL/GenBank/DDBJ whole genome shotgun (WGS) entry which is preliminary data.</text>
</comment>
<gene>
    <name evidence="3" type="ORF">GCM10011594_31480</name>
</gene>
<feature type="transmembrane region" description="Helical" evidence="2">
    <location>
        <begin position="17"/>
        <end position="36"/>
    </location>
</feature>
<reference evidence="3" key="2">
    <citation type="submission" date="2020-09" db="EMBL/GenBank/DDBJ databases">
        <authorList>
            <person name="Sun Q."/>
            <person name="Zhou Y."/>
        </authorList>
    </citation>
    <scope>NUCLEOTIDE SEQUENCE</scope>
    <source>
        <strain evidence="3">CGMCC 4.7308</strain>
    </source>
</reference>
<organism evidence="3 4">
    <name type="scientific">Nakamurella endophytica</name>
    <dbReference type="NCBI Taxonomy" id="1748367"/>
    <lineage>
        <taxon>Bacteria</taxon>
        <taxon>Bacillati</taxon>
        <taxon>Actinomycetota</taxon>
        <taxon>Actinomycetes</taxon>
        <taxon>Nakamurellales</taxon>
        <taxon>Nakamurellaceae</taxon>
        <taxon>Nakamurella</taxon>
    </lineage>
</organism>
<name>A0A917T4R6_9ACTN</name>
<keyword evidence="2" id="KW-1133">Transmembrane helix</keyword>
<dbReference type="EMBL" id="BMNA01000007">
    <property type="protein sequence ID" value="GGM09286.1"/>
    <property type="molecule type" value="Genomic_DNA"/>
</dbReference>
<dbReference type="AlphaFoldDB" id="A0A917T4R6"/>
<evidence type="ECO:0000313" key="4">
    <source>
        <dbReference type="Proteomes" id="UP000655208"/>
    </source>
</evidence>
<evidence type="ECO:0000256" key="1">
    <source>
        <dbReference type="SAM" id="MobiDB-lite"/>
    </source>
</evidence>
<protein>
    <submittedName>
        <fullName evidence="3">Uncharacterized protein</fullName>
    </submittedName>
</protein>
<proteinExistence type="predicted"/>
<keyword evidence="2" id="KW-0472">Membrane</keyword>